<reference evidence="3" key="3">
    <citation type="journal article" date="2005" name="Nature">
        <title>The map-based sequence of the rice genome.</title>
        <authorList>
            <consortium name="International rice genome sequencing project (IRGSP)"/>
            <person name="Matsumoto T."/>
            <person name="Wu J."/>
            <person name="Kanamori H."/>
            <person name="Katayose Y."/>
            <person name="Fujisawa M."/>
            <person name="Namiki N."/>
            <person name="Mizuno H."/>
            <person name="Yamamoto K."/>
            <person name="Antonio B.A."/>
            <person name="Baba T."/>
            <person name="Sakata K."/>
            <person name="Nagamura Y."/>
            <person name="Aoki H."/>
            <person name="Arikawa K."/>
            <person name="Arita K."/>
            <person name="Bito T."/>
            <person name="Chiden Y."/>
            <person name="Fujitsuka N."/>
            <person name="Fukunaka R."/>
            <person name="Hamada M."/>
            <person name="Harada C."/>
            <person name="Hayashi A."/>
            <person name="Hijishita S."/>
            <person name="Honda M."/>
            <person name="Hosokawa S."/>
            <person name="Ichikawa Y."/>
            <person name="Idonuma A."/>
            <person name="Iijima M."/>
            <person name="Ikeda M."/>
            <person name="Ikeno M."/>
            <person name="Ito K."/>
            <person name="Ito S."/>
            <person name="Ito T."/>
            <person name="Ito Y."/>
            <person name="Ito Y."/>
            <person name="Iwabuchi A."/>
            <person name="Kamiya K."/>
            <person name="Karasawa W."/>
            <person name="Kurita K."/>
            <person name="Katagiri S."/>
            <person name="Kikuta A."/>
            <person name="Kobayashi H."/>
            <person name="Kobayashi N."/>
            <person name="Machita K."/>
            <person name="Maehara T."/>
            <person name="Masukawa M."/>
            <person name="Mizubayashi T."/>
            <person name="Mukai Y."/>
            <person name="Nagasaki H."/>
            <person name="Nagata Y."/>
            <person name="Naito S."/>
            <person name="Nakashima M."/>
            <person name="Nakama Y."/>
            <person name="Nakamichi Y."/>
            <person name="Nakamura M."/>
            <person name="Meguro A."/>
            <person name="Negishi M."/>
            <person name="Ohta I."/>
            <person name="Ohta T."/>
            <person name="Okamoto M."/>
            <person name="Ono N."/>
            <person name="Saji S."/>
            <person name="Sakaguchi M."/>
            <person name="Sakai K."/>
            <person name="Shibata M."/>
            <person name="Shimokawa T."/>
            <person name="Song J."/>
            <person name="Takazaki Y."/>
            <person name="Terasawa K."/>
            <person name="Tsugane M."/>
            <person name="Tsuji K."/>
            <person name="Ueda S."/>
            <person name="Waki K."/>
            <person name="Yamagata H."/>
            <person name="Yamamoto M."/>
            <person name="Yamamoto S."/>
            <person name="Yamane H."/>
            <person name="Yoshiki S."/>
            <person name="Yoshihara R."/>
            <person name="Yukawa K."/>
            <person name="Zhong H."/>
            <person name="Yano M."/>
            <person name="Yuan Q."/>
            <person name="Ouyang S."/>
            <person name="Liu J."/>
            <person name="Jones K.M."/>
            <person name="Gansberger K."/>
            <person name="Moffat K."/>
            <person name="Hill J."/>
            <person name="Bera J."/>
            <person name="Fadrosh D."/>
            <person name="Jin S."/>
            <person name="Johri S."/>
            <person name="Kim M."/>
            <person name="Overton L."/>
            <person name="Reardon M."/>
            <person name="Tsitrin T."/>
            <person name="Vuong H."/>
            <person name="Weaver B."/>
            <person name="Ciecko A."/>
            <person name="Tallon L."/>
            <person name="Jackson J."/>
            <person name="Pai G."/>
            <person name="Aken S.V."/>
            <person name="Utterback T."/>
            <person name="Reidmuller S."/>
            <person name="Feldblyum T."/>
            <person name="Hsiao J."/>
            <person name="Zismann V."/>
            <person name="Iobst S."/>
            <person name="de Vazeille A.R."/>
            <person name="Buell C.R."/>
            <person name="Ying K."/>
            <person name="Li Y."/>
            <person name="Lu T."/>
            <person name="Huang Y."/>
            <person name="Zhao Q."/>
            <person name="Feng Q."/>
            <person name="Zhang L."/>
            <person name="Zhu J."/>
            <person name="Weng Q."/>
            <person name="Mu J."/>
            <person name="Lu Y."/>
            <person name="Fan D."/>
            <person name="Liu Y."/>
            <person name="Guan J."/>
            <person name="Zhang Y."/>
            <person name="Yu S."/>
            <person name="Liu X."/>
            <person name="Zhang Y."/>
            <person name="Hong G."/>
            <person name="Han B."/>
            <person name="Choisne N."/>
            <person name="Demange N."/>
            <person name="Orjeda G."/>
            <person name="Samain S."/>
            <person name="Cattolico L."/>
            <person name="Pelletier E."/>
            <person name="Couloux A."/>
            <person name="Segurens B."/>
            <person name="Wincker P."/>
            <person name="D'Hont A."/>
            <person name="Scarpelli C."/>
            <person name="Weissenbach J."/>
            <person name="Salanoubat M."/>
            <person name="Quetier F."/>
            <person name="Yu Y."/>
            <person name="Kim H.R."/>
            <person name="Rambo T."/>
            <person name="Currie J."/>
            <person name="Collura K."/>
            <person name="Luo M."/>
            <person name="Yang T."/>
            <person name="Ammiraju J.S.S."/>
            <person name="Engler F."/>
            <person name="Soderlund C."/>
            <person name="Wing R.A."/>
            <person name="Palmer L.E."/>
            <person name="de la Bastide M."/>
            <person name="Spiegel L."/>
            <person name="Nascimento L."/>
            <person name="Zutavern T."/>
            <person name="O'Shaughnessy A."/>
            <person name="Dike S."/>
            <person name="Dedhia N."/>
            <person name="Preston R."/>
            <person name="Balija V."/>
            <person name="McCombie W.R."/>
            <person name="Chow T."/>
            <person name="Chen H."/>
            <person name="Chung M."/>
            <person name="Chen C."/>
            <person name="Shaw J."/>
            <person name="Wu H."/>
            <person name="Hsiao K."/>
            <person name="Chao Y."/>
            <person name="Chu M."/>
            <person name="Cheng C."/>
            <person name="Hour A."/>
            <person name="Lee P."/>
            <person name="Lin S."/>
            <person name="Lin Y."/>
            <person name="Liou J."/>
            <person name="Liu S."/>
            <person name="Hsing Y."/>
            <person name="Raghuvanshi S."/>
            <person name="Mohanty A."/>
            <person name="Bharti A.K."/>
            <person name="Gaur A."/>
            <person name="Gupta V."/>
            <person name="Kumar D."/>
            <person name="Ravi V."/>
            <person name="Vij S."/>
            <person name="Kapur A."/>
            <person name="Khurana P."/>
            <person name="Khurana P."/>
            <person name="Khurana J.P."/>
            <person name="Tyagi A.K."/>
            <person name="Gaikwad K."/>
            <person name="Singh A."/>
            <person name="Dalal V."/>
            <person name="Srivastava S."/>
            <person name="Dixit A."/>
            <person name="Pal A.K."/>
            <person name="Ghazi I.A."/>
            <person name="Yadav M."/>
            <person name="Pandit A."/>
            <person name="Bhargava A."/>
            <person name="Sureshbabu K."/>
            <person name="Batra K."/>
            <person name="Sharma T.R."/>
            <person name="Mohapatra T."/>
            <person name="Singh N.K."/>
            <person name="Messing J."/>
            <person name="Nelson A.B."/>
            <person name="Fuks G."/>
            <person name="Kavchok S."/>
            <person name="Keizer G."/>
            <person name="Linton E."/>
            <person name="Llaca V."/>
            <person name="Song R."/>
            <person name="Tanyolac B."/>
            <person name="Young S."/>
            <person name="Ho-Il K."/>
            <person name="Hahn J.H."/>
            <person name="Sangsakoo G."/>
            <person name="Vanavichit A."/>
            <person name="de Mattos Luiz.A.T."/>
            <person name="Zimmer P.D."/>
            <person name="Malone G."/>
            <person name="Dellagostin O."/>
            <person name="de Oliveira A.C."/>
            <person name="Bevan M."/>
            <person name="Bancroft I."/>
            <person name="Minx P."/>
            <person name="Cordum H."/>
            <person name="Wilson R."/>
            <person name="Cheng Z."/>
            <person name="Jin W."/>
            <person name="Jiang J."/>
            <person name="Leong S.A."/>
            <person name="Iwama H."/>
            <person name="Gojobori T."/>
            <person name="Itoh T."/>
            <person name="Niimura Y."/>
            <person name="Fujii Y."/>
            <person name="Habara T."/>
            <person name="Sakai H."/>
            <person name="Sato Y."/>
            <person name="Wilson G."/>
            <person name="Kumar K."/>
            <person name="McCouch S."/>
            <person name="Juretic N."/>
            <person name="Hoen D."/>
            <person name="Wright S."/>
            <person name="Bruskiewich R."/>
            <person name="Bureau T."/>
            <person name="Miyao A."/>
            <person name="Hirochika H."/>
            <person name="Nishikawa T."/>
            <person name="Kadowaki K."/>
            <person name="Sugiura M."/>
            <person name="Burr B."/>
            <person name="Sasaki T."/>
        </authorList>
    </citation>
    <scope>NUCLEOTIDE SEQUENCE [LARGE SCALE GENOMIC DNA]</scope>
    <source>
        <strain evidence="3">cv. Nipponbare</strain>
    </source>
</reference>
<organism evidence="2 3">
    <name type="scientific">Oryza sativa subsp. japonica</name>
    <name type="common">Rice</name>
    <dbReference type="NCBI Taxonomy" id="39947"/>
    <lineage>
        <taxon>Eukaryota</taxon>
        <taxon>Viridiplantae</taxon>
        <taxon>Streptophyta</taxon>
        <taxon>Embryophyta</taxon>
        <taxon>Tracheophyta</taxon>
        <taxon>Spermatophyta</taxon>
        <taxon>Magnoliopsida</taxon>
        <taxon>Liliopsida</taxon>
        <taxon>Poales</taxon>
        <taxon>Poaceae</taxon>
        <taxon>BOP clade</taxon>
        <taxon>Oryzoideae</taxon>
        <taxon>Oryzeae</taxon>
        <taxon>Oryzinae</taxon>
        <taxon>Oryza</taxon>
        <taxon>Oryza sativa</taxon>
    </lineage>
</organism>
<evidence type="ECO:0000313" key="2">
    <source>
        <dbReference type="EMBL" id="BAC83525.1"/>
    </source>
</evidence>
<gene>
    <name evidence="1" type="ORF">P0495H05.7</name>
    <name evidence="2" type="ORF">P0507H12.38</name>
</gene>
<reference evidence="2" key="2">
    <citation type="submission" date="2001-11" db="EMBL/GenBank/DDBJ databases">
        <title>Oryza sativa nipponbare(GA3) genomic DNA, chromosome 7, PAC clone:P0507H12.</title>
        <authorList>
            <person name="Sasaki T."/>
            <person name="Matsumoto T."/>
            <person name="Yamamoto K."/>
        </authorList>
    </citation>
    <scope>NUCLEOTIDE SEQUENCE</scope>
</reference>
<reference evidence="3" key="4">
    <citation type="journal article" date="2008" name="Nucleic Acids Res.">
        <title>The rice annotation project database (RAP-DB): 2008 update.</title>
        <authorList>
            <consortium name="The rice annotation project (RAP)"/>
        </authorList>
    </citation>
    <scope>GENOME REANNOTATION</scope>
    <source>
        <strain evidence="3">cv. Nipponbare</strain>
    </source>
</reference>
<protein>
    <submittedName>
        <fullName evidence="2">Uncharacterized protein</fullName>
    </submittedName>
</protein>
<dbReference type="EMBL" id="AP004338">
    <property type="protein sequence ID" value="BAC83525.1"/>
    <property type="molecule type" value="Genomic_DNA"/>
</dbReference>
<name>Q6ZDX8_ORYSJ</name>
<evidence type="ECO:0000313" key="1">
    <source>
        <dbReference type="EMBL" id="BAC83458.1"/>
    </source>
</evidence>
<reference evidence="1" key="1">
    <citation type="submission" date="2001-11" db="EMBL/GenBank/DDBJ databases">
        <title>Oryza sativa nipponbare(GA3) genomic DNA, chromosome 7, PAC clone:P0495H05.</title>
        <authorList>
            <person name="Sasaki T."/>
            <person name="Matsumoto T."/>
            <person name="Yamamoto K."/>
        </authorList>
    </citation>
    <scope>NUCLEOTIDE SEQUENCE</scope>
</reference>
<sequence length="56" mass="6001">MDGQICVLLPRAAAAMAGDDDEDLDFEARHAAAGLSIRVFRGGEYRGHGPFPWRGG</sequence>
<dbReference type="EMBL" id="AP004314">
    <property type="protein sequence ID" value="BAC83458.1"/>
    <property type="molecule type" value="Genomic_DNA"/>
</dbReference>
<proteinExistence type="predicted"/>
<accession>Q6ZDX8</accession>
<dbReference type="Proteomes" id="UP000000763">
    <property type="component" value="Chromosome 7"/>
</dbReference>
<evidence type="ECO:0000313" key="3">
    <source>
        <dbReference type="Proteomes" id="UP000000763"/>
    </source>
</evidence>
<dbReference type="AlphaFoldDB" id="Q6ZDX8"/>